<reference evidence="1 2" key="1">
    <citation type="submission" date="2019-01" db="EMBL/GenBank/DDBJ databases">
        <authorList>
            <person name="Brito A."/>
        </authorList>
    </citation>
    <scope>NUCLEOTIDE SEQUENCE [LARGE SCALE GENOMIC DNA]</scope>
    <source>
        <strain evidence="1">1</strain>
    </source>
</reference>
<evidence type="ECO:0008006" key="3">
    <source>
        <dbReference type="Google" id="ProtNLM"/>
    </source>
</evidence>
<keyword evidence="2" id="KW-1185">Reference proteome</keyword>
<dbReference type="AlphaFoldDB" id="A0A563VLE9"/>
<dbReference type="EMBL" id="CAACVJ010000046">
    <property type="protein sequence ID" value="VEP12242.1"/>
    <property type="molecule type" value="Genomic_DNA"/>
</dbReference>
<dbReference type="SUPFAM" id="SSF53756">
    <property type="entry name" value="UDP-Glycosyltransferase/glycogen phosphorylase"/>
    <property type="match status" value="1"/>
</dbReference>
<protein>
    <recommendedName>
        <fullName evidence="3">Glycosyltransferase</fullName>
    </recommendedName>
</protein>
<name>A0A563VLE9_9CYAN</name>
<sequence>MKGIYRSNNMKNINLIQITEYLPPHLNGIGHYAHNLAQQLQSQYDVSTSFILIDKQKKSSLDNGSDFTTYYLSQLANSLEVAVSRLTELKAAENNTIILHFERGIYDRFIDDKFYRRYGLSFQLAKAIKKIKIKHPNTQIITNFHEFLYPSILQQRDYLLRPLQNYYMRSLLKLSDTVVCSNPVVEQQIKQLYPSVNINLIPVFSNIKEPSWEQLKTKRLGHWVLFGSTDNLKRNTINFIQHLPIIKKQLPINQVNIIGGSYNPSIIELVKQLKKSIINVDYHPNLSNKEVSKFFAQAQFCYQYYFNTPQAKNPGLIFKSGVFANASAHGVISVMGNQGIETALNYLNYPGFIYMQNNSLQINSQFNFDLWSKEIHNWYQQYCSLSQAAKTFETIIKQNLSCRAIKQYASIS</sequence>
<dbReference type="Proteomes" id="UP000320055">
    <property type="component" value="Unassembled WGS sequence"/>
</dbReference>
<dbReference type="Gene3D" id="3.40.50.2000">
    <property type="entry name" value="Glycogen Phosphorylase B"/>
    <property type="match status" value="1"/>
</dbReference>
<proteinExistence type="predicted"/>
<evidence type="ECO:0000313" key="1">
    <source>
        <dbReference type="EMBL" id="VEP12242.1"/>
    </source>
</evidence>
<evidence type="ECO:0000313" key="2">
    <source>
        <dbReference type="Proteomes" id="UP000320055"/>
    </source>
</evidence>
<accession>A0A563VLE9</accession>
<gene>
    <name evidence="1" type="ORF">H1P_140025</name>
</gene>
<organism evidence="1 2">
    <name type="scientific">Hyella patelloides LEGE 07179</name>
    <dbReference type="NCBI Taxonomy" id="945734"/>
    <lineage>
        <taxon>Bacteria</taxon>
        <taxon>Bacillati</taxon>
        <taxon>Cyanobacteriota</taxon>
        <taxon>Cyanophyceae</taxon>
        <taxon>Pleurocapsales</taxon>
        <taxon>Hyellaceae</taxon>
        <taxon>Hyella</taxon>
    </lineage>
</organism>